<dbReference type="AlphaFoldDB" id="M7MGL8"/>
<keyword evidence="1" id="KW-0472">Membrane</keyword>
<sequence length="242" mass="28283">MIKLFRKNRQKLLAKKTPAGRAGKFANYFAYATGEIILVIVGILIALAINDHSNSKKKLELRNSYIIQLNDEADRNLKKLTLLNDEALHMLKELDTVFKILLYKDYDNPRLSTKSFYLIMSKKFYPVMITYENLKFSGDLKLFDDLNLRNAISETYETFNPIEKLEASEQQAIEAYYENFLMQNVKFRNMGISSDTYGKDIYFENMVLTRMTTIAQNREAYSNAIESLKTLKNTFTEMRYKD</sequence>
<dbReference type="OrthoDB" id="821805at2"/>
<dbReference type="PATRIC" id="fig|1137281.3.peg.1268"/>
<evidence type="ECO:0000313" key="3">
    <source>
        <dbReference type="Proteomes" id="UP000012024"/>
    </source>
</evidence>
<evidence type="ECO:0000256" key="1">
    <source>
        <dbReference type="SAM" id="Phobius"/>
    </source>
</evidence>
<name>M7MGL8_9FLAO</name>
<dbReference type="eggNOG" id="ENOG502Z7WT">
    <property type="taxonomic scope" value="Bacteria"/>
</dbReference>
<dbReference type="Proteomes" id="UP000012024">
    <property type="component" value="Unassembled WGS sequence"/>
</dbReference>
<reference evidence="2 3" key="1">
    <citation type="submission" date="2012-12" db="EMBL/GenBank/DDBJ databases">
        <title>Genome assembly of Formosa sp. AK20.</title>
        <authorList>
            <person name="Kumar R."/>
            <person name="Khatri I."/>
            <person name="Vaidya B."/>
            <person name="Subramanian S."/>
            <person name="Pinnaka A."/>
        </authorList>
    </citation>
    <scope>NUCLEOTIDE SEQUENCE [LARGE SCALE GENOMIC DNA]</scope>
    <source>
        <strain evidence="2 3">AK20</strain>
    </source>
</reference>
<feature type="transmembrane region" description="Helical" evidence="1">
    <location>
        <begin position="28"/>
        <end position="49"/>
    </location>
</feature>
<dbReference type="RefSeq" id="WP_007648801.1">
    <property type="nucleotide sequence ID" value="NZ_ANLA01000008.1"/>
</dbReference>
<keyword evidence="1" id="KW-0812">Transmembrane</keyword>
<dbReference type="GeneID" id="98641161"/>
<protein>
    <submittedName>
        <fullName evidence="2">Uncharacterized protein</fullName>
    </submittedName>
</protein>
<organism evidence="2 3">
    <name type="scientific">Xanthomarina gelatinilytica</name>
    <dbReference type="NCBI Taxonomy" id="1137281"/>
    <lineage>
        <taxon>Bacteria</taxon>
        <taxon>Pseudomonadati</taxon>
        <taxon>Bacteroidota</taxon>
        <taxon>Flavobacteriia</taxon>
        <taxon>Flavobacteriales</taxon>
        <taxon>Flavobacteriaceae</taxon>
        <taxon>Xanthomarina</taxon>
    </lineage>
</organism>
<keyword evidence="3" id="KW-1185">Reference proteome</keyword>
<gene>
    <name evidence="2" type="ORF">D778_02679</name>
</gene>
<keyword evidence="1" id="KW-1133">Transmembrane helix</keyword>
<comment type="caution">
    <text evidence="2">The sequence shown here is derived from an EMBL/GenBank/DDBJ whole genome shotgun (WGS) entry which is preliminary data.</text>
</comment>
<accession>M7MGL8</accession>
<dbReference type="EMBL" id="ANLA01000008">
    <property type="protein sequence ID" value="EMQ95377.1"/>
    <property type="molecule type" value="Genomic_DNA"/>
</dbReference>
<proteinExistence type="predicted"/>
<evidence type="ECO:0000313" key="2">
    <source>
        <dbReference type="EMBL" id="EMQ95377.1"/>
    </source>
</evidence>